<dbReference type="STRING" id="231916.A0A409YBJ4"/>
<protein>
    <recommendedName>
        <fullName evidence="7">Peptidase A1 domain-containing protein</fullName>
    </recommendedName>
</protein>
<evidence type="ECO:0000256" key="1">
    <source>
        <dbReference type="ARBA" id="ARBA00007447"/>
    </source>
</evidence>
<dbReference type="PROSITE" id="PS00141">
    <property type="entry name" value="ASP_PROTEASE"/>
    <property type="match status" value="1"/>
</dbReference>
<evidence type="ECO:0000256" key="5">
    <source>
        <dbReference type="SAM" id="Phobius"/>
    </source>
</evidence>
<evidence type="ECO:0000256" key="6">
    <source>
        <dbReference type="SAM" id="SignalP"/>
    </source>
</evidence>
<name>A0A409YBJ4_9AGAR</name>
<dbReference type="OrthoDB" id="771136at2759"/>
<evidence type="ECO:0000313" key="8">
    <source>
        <dbReference type="EMBL" id="PPR00386.1"/>
    </source>
</evidence>
<feature type="signal peptide" evidence="6">
    <location>
        <begin position="1"/>
        <end position="20"/>
    </location>
</feature>
<keyword evidence="6" id="KW-0732">Signal</keyword>
<feature type="transmembrane region" description="Helical" evidence="5">
    <location>
        <begin position="518"/>
        <end position="545"/>
    </location>
</feature>
<dbReference type="PANTHER" id="PTHR47966">
    <property type="entry name" value="BETA-SITE APP-CLEAVING ENZYME, ISOFORM A-RELATED"/>
    <property type="match status" value="1"/>
</dbReference>
<evidence type="ECO:0000259" key="7">
    <source>
        <dbReference type="PROSITE" id="PS51767"/>
    </source>
</evidence>
<keyword evidence="5" id="KW-1133">Transmembrane helix</keyword>
<dbReference type="InterPro" id="IPR021109">
    <property type="entry name" value="Peptidase_aspartic_dom_sf"/>
</dbReference>
<keyword evidence="3" id="KW-0378">Hydrolase</keyword>
<evidence type="ECO:0000313" key="9">
    <source>
        <dbReference type="Proteomes" id="UP000284706"/>
    </source>
</evidence>
<proteinExistence type="inferred from homology"/>
<dbReference type="AlphaFoldDB" id="A0A409YBJ4"/>
<evidence type="ECO:0000256" key="4">
    <source>
        <dbReference type="SAM" id="MobiDB-lite"/>
    </source>
</evidence>
<dbReference type="Gene3D" id="2.40.70.10">
    <property type="entry name" value="Acid Proteases"/>
    <property type="match status" value="2"/>
</dbReference>
<gene>
    <name evidence="8" type="ORF">CVT26_009667</name>
</gene>
<comment type="similarity">
    <text evidence="1 3">Belongs to the peptidase A1 family.</text>
</comment>
<keyword evidence="3" id="KW-0645">Protease</keyword>
<dbReference type="SUPFAM" id="SSF50630">
    <property type="entry name" value="Acid proteases"/>
    <property type="match status" value="1"/>
</dbReference>
<dbReference type="Pfam" id="PF00026">
    <property type="entry name" value="Asp"/>
    <property type="match status" value="1"/>
</dbReference>
<keyword evidence="5" id="KW-0812">Transmembrane</keyword>
<feature type="chain" id="PRO_5019322212" description="Peptidase A1 domain-containing protein" evidence="6">
    <location>
        <begin position="21"/>
        <end position="592"/>
    </location>
</feature>
<evidence type="ECO:0000256" key="3">
    <source>
        <dbReference type="RuleBase" id="RU000454"/>
    </source>
</evidence>
<dbReference type="GO" id="GO:0004190">
    <property type="term" value="F:aspartic-type endopeptidase activity"/>
    <property type="evidence" value="ECO:0007669"/>
    <property type="project" value="UniProtKB-KW"/>
</dbReference>
<dbReference type="InterPro" id="IPR034164">
    <property type="entry name" value="Pepsin-like_dom"/>
</dbReference>
<evidence type="ECO:0000256" key="2">
    <source>
        <dbReference type="ARBA" id="ARBA00022750"/>
    </source>
</evidence>
<dbReference type="PROSITE" id="PS51767">
    <property type="entry name" value="PEPTIDASE_A1"/>
    <property type="match status" value="1"/>
</dbReference>
<organism evidence="8 9">
    <name type="scientific">Gymnopilus dilepis</name>
    <dbReference type="NCBI Taxonomy" id="231916"/>
    <lineage>
        <taxon>Eukaryota</taxon>
        <taxon>Fungi</taxon>
        <taxon>Dikarya</taxon>
        <taxon>Basidiomycota</taxon>
        <taxon>Agaricomycotina</taxon>
        <taxon>Agaricomycetes</taxon>
        <taxon>Agaricomycetidae</taxon>
        <taxon>Agaricales</taxon>
        <taxon>Agaricineae</taxon>
        <taxon>Hymenogastraceae</taxon>
        <taxon>Gymnopilus</taxon>
    </lineage>
</organism>
<keyword evidence="9" id="KW-1185">Reference proteome</keyword>
<accession>A0A409YBJ4</accession>
<dbReference type="InterPro" id="IPR033121">
    <property type="entry name" value="PEPTIDASE_A1"/>
</dbReference>
<keyword evidence="2 3" id="KW-0064">Aspartyl protease</keyword>
<dbReference type="InParanoid" id="A0A409YBJ4"/>
<dbReference type="GO" id="GO:0006508">
    <property type="term" value="P:proteolysis"/>
    <property type="evidence" value="ECO:0007669"/>
    <property type="project" value="UniProtKB-KW"/>
</dbReference>
<keyword evidence="5" id="KW-0472">Membrane</keyword>
<reference evidence="8 9" key="1">
    <citation type="journal article" date="2018" name="Evol. Lett.">
        <title>Horizontal gene cluster transfer increased hallucinogenic mushroom diversity.</title>
        <authorList>
            <person name="Reynolds H.T."/>
            <person name="Vijayakumar V."/>
            <person name="Gluck-Thaler E."/>
            <person name="Korotkin H.B."/>
            <person name="Matheny P.B."/>
            <person name="Slot J.C."/>
        </authorList>
    </citation>
    <scope>NUCLEOTIDE SEQUENCE [LARGE SCALE GENOMIC DNA]</scope>
    <source>
        <strain evidence="8 9">SRW20</strain>
    </source>
</reference>
<dbReference type="PRINTS" id="PR00792">
    <property type="entry name" value="PEPSIN"/>
</dbReference>
<dbReference type="EMBL" id="NHYE01001008">
    <property type="protein sequence ID" value="PPR00386.1"/>
    <property type="molecule type" value="Genomic_DNA"/>
</dbReference>
<dbReference type="PANTHER" id="PTHR47966:SF51">
    <property type="entry name" value="BETA-SITE APP-CLEAVING ENZYME, ISOFORM A-RELATED"/>
    <property type="match status" value="1"/>
</dbReference>
<sequence length="592" mass="63397">MYRPLSTSLYLSLLLLSVCSLRLPFERRALSGITVSSLKKGTSFAVQAGSPTTATQDVNDVQDIRYVTNITINGVEVPVALDTGSTDLWVSPPSGVGQFQDTGLEIDLTYGNPSSPLVIRGTIGVAPFEFGSYKIEKQAFLNAVPSDNGLQQLGIYGLMGLSFDLRTSSPIQEKIFETQGQSATWGRSVLKNIFTQNPTEPNMIALLLARTDDLEGTDGGSFTIGEYLPQYASVATQKKLAQFPKGYSRWTVLMDGVYVDDAALNLPSVNPNVPYGQAQTLLDTGNPTAELPVKLLNDIYSRIPGSASYSGGQGNFWVVPCDTVTNLEFSFAGVRYPVHPLDLSTIETFTLAGKQYTACISAFQSAEDEDFSSNGFDVALGDSFLRNSAEDEDFSSNGFDVALGDSFLRNVYSIFNFGDDLVNGPTSDSFIQLLSTLDHAKAITEVTTIRRQTLSTLPPEIDPTKLVGMLSQADSEADAGATTTSPANDAYVVDGKPTLPSASNGQSASQDGSVVDKYGPIIVALLAANLLVLLVLVILAVLSYMRRGSSSKKSSRRGVLDSTGAPVYAPVKGTEAEEVQGFSQVNFERYGS</sequence>
<comment type="caution">
    <text evidence="8">The sequence shown here is derived from an EMBL/GenBank/DDBJ whole genome shotgun (WGS) entry which is preliminary data.</text>
</comment>
<feature type="compositionally biased region" description="Polar residues" evidence="4">
    <location>
        <begin position="500"/>
        <end position="511"/>
    </location>
</feature>
<dbReference type="Proteomes" id="UP000284706">
    <property type="component" value="Unassembled WGS sequence"/>
</dbReference>
<feature type="region of interest" description="Disordered" evidence="4">
    <location>
        <begin position="477"/>
        <end position="511"/>
    </location>
</feature>
<dbReference type="InterPro" id="IPR001461">
    <property type="entry name" value="Aspartic_peptidase_A1"/>
</dbReference>
<dbReference type="InterPro" id="IPR001969">
    <property type="entry name" value="Aspartic_peptidase_AS"/>
</dbReference>
<feature type="domain" description="Peptidase A1" evidence="7">
    <location>
        <begin position="66"/>
        <end position="402"/>
    </location>
</feature>
<dbReference type="CDD" id="cd05471">
    <property type="entry name" value="pepsin_like"/>
    <property type="match status" value="1"/>
</dbReference>